<dbReference type="Pfam" id="PF14833">
    <property type="entry name" value="NAD_binding_11"/>
    <property type="match status" value="1"/>
</dbReference>
<dbReference type="GO" id="GO:0016491">
    <property type="term" value="F:oxidoreductase activity"/>
    <property type="evidence" value="ECO:0007669"/>
    <property type="project" value="UniProtKB-KW"/>
</dbReference>
<sequence length="286" mass="29932">MAKYGFLGLGIMGGPMAANLLRAGFEVTVWNRNPERCASLVALGARQGQNPAAVAAACDITFAMLSDPIASMEVCFGVEGVLAGIGGGRGYIDVSTVDDHTARRIAAAVGERGGRFLEAPVSGTRKPAEDGTLIFLAGGDQSLFDEALPALAVMGKKSHYLGAVGQGARMKLVVNMIMGGMMTAFCEGLALGRKAGLAGERILEVLDEGALANPMFRVKGPMLLQEEYPVSFPLKYMQKDLRLALLLGDELRQPLPGGAIANETFKRAGAAGLGDDDLTAVFEVVK</sequence>
<dbReference type="SUPFAM" id="SSF48179">
    <property type="entry name" value="6-phosphogluconate dehydrogenase C-terminal domain-like"/>
    <property type="match status" value="1"/>
</dbReference>
<dbReference type="InterPro" id="IPR015815">
    <property type="entry name" value="HIBADH-related"/>
</dbReference>
<dbReference type="InterPro" id="IPR036291">
    <property type="entry name" value="NAD(P)-bd_dom_sf"/>
</dbReference>
<reference evidence="6 7" key="1">
    <citation type="submission" date="2020-08" db="EMBL/GenBank/DDBJ databases">
        <title>Genomic Encyclopedia of Type Strains, Phase IV (KMG-IV): sequencing the most valuable type-strain genomes for metagenomic binning, comparative biology and taxonomic classification.</title>
        <authorList>
            <person name="Goeker M."/>
        </authorList>
    </citation>
    <scope>NUCLEOTIDE SEQUENCE [LARGE SCALE GENOMIC DNA]</scope>
    <source>
        <strain evidence="6 7">DSM 28570</strain>
    </source>
</reference>
<dbReference type="Gene3D" id="1.10.1040.10">
    <property type="entry name" value="N-(1-d-carboxylethyl)-l-norvaline Dehydrogenase, domain 2"/>
    <property type="match status" value="1"/>
</dbReference>
<keyword evidence="7" id="KW-1185">Reference proteome</keyword>
<dbReference type="AlphaFoldDB" id="A0A840UQ07"/>
<dbReference type="GO" id="GO:0016054">
    <property type="term" value="P:organic acid catabolic process"/>
    <property type="evidence" value="ECO:0007669"/>
    <property type="project" value="UniProtKB-ARBA"/>
</dbReference>
<dbReference type="GO" id="GO:0051287">
    <property type="term" value="F:NAD binding"/>
    <property type="evidence" value="ECO:0007669"/>
    <property type="project" value="InterPro"/>
</dbReference>
<dbReference type="EMBL" id="JACHEO010000001">
    <property type="protein sequence ID" value="MBB5346653.1"/>
    <property type="molecule type" value="Genomic_DNA"/>
</dbReference>
<evidence type="ECO:0000259" key="5">
    <source>
        <dbReference type="Pfam" id="PF14833"/>
    </source>
</evidence>
<dbReference type="PROSITE" id="PS00895">
    <property type="entry name" value="3_HYDROXYISOBUT_DH"/>
    <property type="match status" value="1"/>
</dbReference>
<dbReference type="Gene3D" id="3.40.50.720">
    <property type="entry name" value="NAD(P)-binding Rossmann-like Domain"/>
    <property type="match status" value="1"/>
</dbReference>
<evidence type="ECO:0000256" key="1">
    <source>
        <dbReference type="ARBA" id="ARBA00023002"/>
    </source>
</evidence>
<dbReference type="InterPro" id="IPR002204">
    <property type="entry name" value="3-OH-isobutyrate_DH-rel_CS"/>
</dbReference>
<keyword evidence="2" id="KW-0520">NAD</keyword>
<evidence type="ECO:0000313" key="6">
    <source>
        <dbReference type="EMBL" id="MBB5346653.1"/>
    </source>
</evidence>
<feature type="domain" description="3-hydroxyisobutyrate dehydrogenase-like NAD-binding" evidence="5">
    <location>
        <begin position="165"/>
        <end position="284"/>
    </location>
</feature>
<dbReference type="RefSeq" id="WP_183347688.1">
    <property type="nucleotide sequence ID" value="NZ_JACHEO010000001.1"/>
</dbReference>
<evidence type="ECO:0000313" key="7">
    <source>
        <dbReference type="Proteomes" id="UP000539642"/>
    </source>
</evidence>
<dbReference type="PANTHER" id="PTHR43580:SF2">
    <property type="entry name" value="CYTOKINE-LIKE NUCLEAR FACTOR N-PAC"/>
    <property type="match status" value="1"/>
</dbReference>
<name>A0A840UQ07_9BACT</name>
<dbReference type="PIRSF" id="PIRSF000103">
    <property type="entry name" value="HIBADH"/>
    <property type="match status" value="1"/>
</dbReference>
<protein>
    <submittedName>
        <fullName evidence="6">3-hydroxyisobutyrate dehydrogenase-like beta-hydroxyacid dehydrogenase</fullName>
    </submittedName>
</protein>
<dbReference type="GO" id="GO:0050661">
    <property type="term" value="F:NADP binding"/>
    <property type="evidence" value="ECO:0007669"/>
    <property type="project" value="InterPro"/>
</dbReference>
<dbReference type="Proteomes" id="UP000539642">
    <property type="component" value="Unassembled WGS sequence"/>
</dbReference>
<organism evidence="6 7">
    <name type="scientific">Desulfoprunum benzoelyticum</name>
    <dbReference type="NCBI Taxonomy" id="1506996"/>
    <lineage>
        <taxon>Bacteria</taxon>
        <taxon>Pseudomonadati</taxon>
        <taxon>Thermodesulfobacteriota</taxon>
        <taxon>Desulfobulbia</taxon>
        <taxon>Desulfobulbales</taxon>
        <taxon>Desulfobulbaceae</taxon>
        <taxon>Desulfoprunum</taxon>
    </lineage>
</organism>
<comment type="caution">
    <text evidence="6">The sequence shown here is derived from an EMBL/GenBank/DDBJ whole genome shotgun (WGS) entry which is preliminary data.</text>
</comment>
<feature type="active site" evidence="3">
    <location>
        <position position="171"/>
    </location>
</feature>
<dbReference type="InterPro" id="IPR006115">
    <property type="entry name" value="6PGDH_NADP-bd"/>
</dbReference>
<keyword evidence="1" id="KW-0560">Oxidoreductase</keyword>
<gene>
    <name evidence="6" type="ORF">HNQ81_000360</name>
</gene>
<dbReference type="Pfam" id="PF03446">
    <property type="entry name" value="NAD_binding_2"/>
    <property type="match status" value="1"/>
</dbReference>
<dbReference type="SUPFAM" id="SSF51735">
    <property type="entry name" value="NAD(P)-binding Rossmann-fold domains"/>
    <property type="match status" value="1"/>
</dbReference>
<evidence type="ECO:0000256" key="2">
    <source>
        <dbReference type="ARBA" id="ARBA00023027"/>
    </source>
</evidence>
<dbReference type="InterPro" id="IPR013328">
    <property type="entry name" value="6PGD_dom2"/>
</dbReference>
<dbReference type="InterPro" id="IPR029154">
    <property type="entry name" value="HIBADH-like_NADP-bd"/>
</dbReference>
<proteinExistence type="predicted"/>
<dbReference type="InterPro" id="IPR008927">
    <property type="entry name" value="6-PGluconate_DH-like_C_sf"/>
</dbReference>
<accession>A0A840UQ07</accession>
<evidence type="ECO:0000256" key="3">
    <source>
        <dbReference type="PIRSR" id="PIRSR000103-1"/>
    </source>
</evidence>
<dbReference type="PANTHER" id="PTHR43580">
    <property type="entry name" value="OXIDOREDUCTASE GLYR1-RELATED"/>
    <property type="match status" value="1"/>
</dbReference>
<feature type="domain" description="6-phosphogluconate dehydrogenase NADP-binding" evidence="4">
    <location>
        <begin position="4"/>
        <end position="162"/>
    </location>
</feature>
<evidence type="ECO:0000259" key="4">
    <source>
        <dbReference type="Pfam" id="PF03446"/>
    </source>
</evidence>
<dbReference type="FunFam" id="3.40.50.720:FF:000058">
    <property type="entry name" value="Putative oxidoreductase GLYR1 homolog"/>
    <property type="match status" value="1"/>
</dbReference>
<dbReference type="InterPro" id="IPR051265">
    <property type="entry name" value="HIBADH-related_NP60_sf"/>
</dbReference>